<accession>A0A3M7PG13</accession>
<sequence>MFISDTVCGCRVYLVPTNKNCHPQIKNFSPQRKNFQHKNNLITIKTSVGHILSRVDWKKI</sequence>
<dbReference type="Proteomes" id="UP000276133">
    <property type="component" value="Unassembled WGS sequence"/>
</dbReference>
<name>A0A3M7PG13_BRAPC</name>
<dbReference type="AlphaFoldDB" id="A0A3M7PG13"/>
<comment type="caution">
    <text evidence="1">The sequence shown here is derived from an EMBL/GenBank/DDBJ whole genome shotgun (WGS) entry which is preliminary data.</text>
</comment>
<gene>
    <name evidence="1" type="ORF">BpHYR1_029320</name>
</gene>
<evidence type="ECO:0000313" key="1">
    <source>
        <dbReference type="EMBL" id="RMZ97982.1"/>
    </source>
</evidence>
<protein>
    <submittedName>
        <fullName evidence="1">Uncharacterized protein</fullName>
    </submittedName>
</protein>
<reference evidence="1 2" key="1">
    <citation type="journal article" date="2018" name="Sci. Rep.">
        <title>Genomic signatures of local adaptation to the degree of environmental predictability in rotifers.</title>
        <authorList>
            <person name="Franch-Gras L."/>
            <person name="Hahn C."/>
            <person name="Garcia-Roger E.M."/>
            <person name="Carmona M.J."/>
            <person name="Serra M."/>
            <person name="Gomez A."/>
        </authorList>
    </citation>
    <scope>NUCLEOTIDE SEQUENCE [LARGE SCALE GENOMIC DNA]</scope>
    <source>
        <strain evidence="1">HYR1</strain>
    </source>
</reference>
<dbReference type="EMBL" id="REGN01011046">
    <property type="protein sequence ID" value="RMZ97982.1"/>
    <property type="molecule type" value="Genomic_DNA"/>
</dbReference>
<evidence type="ECO:0000313" key="2">
    <source>
        <dbReference type="Proteomes" id="UP000276133"/>
    </source>
</evidence>
<organism evidence="1 2">
    <name type="scientific">Brachionus plicatilis</name>
    <name type="common">Marine rotifer</name>
    <name type="synonym">Brachionus muelleri</name>
    <dbReference type="NCBI Taxonomy" id="10195"/>
    <lineage>
        <taxon>Eukaryota</taxon>
        <taxon>Metazoa</taxon>
        <taxon>Spiralia</taxon>
        <taxon>Gnathifera</taxon>
        <taxon>Rotifera</taxon>
        <taxon>Eurotatoria</taxon>
        <taxon>Monogononta</taxon>
        <taxon>Pseudotrocha</taxon>
        <taxon>Ploima</taxon>
        <taxon>Brachionidae</taxon>
        <taxon>Brachionus</taxon>
    </lineage>
</organism>
<proteinExistence type="predicted"/>
<keyword evidence="2" id="KW-1185">Reference proteome</keyword>